<dbReference type="OrthoDB" id="8587114at2"/>
<evidence type="ECO:0000256" key="3">
    <source>
        <dbReference type="ARBA" id="ARBA00023125"/>
    </source>
</evidence>
<protein>
    <submittedName>
        <fullName evidence="6">LysR family transcriptional regulator</fullName>
    </submittedName>
</protein>
<dbReference type="PROSITE" id="PS50931">
    <property type="entry name" value="HTH_LYSR"/>
    <property type="match status" value="1"/>
</dbReference>
<dbReference type="AlphaFoldDB" id="A0A373FT48"/>
<dbReference type="EMBL" id="QURR01000001">
    <property type="protein sequence ID" value="RGE47017.1"/>
    <property type="molecule type" value="Genomic_DNA"/>
</dbReference>
<keyword evidence="2" id="KW-0805">Transcription regulation</keyword>
<keyword evidence="3" id="KW-0238">DNA-binding</keyword>
<dbReference type="PRINTS" id="PR00039">
    <property type="entry name" value="HTHLYSR"/>
</dbReference>
<gene>
    <name evidence="6" type="ORF">DZC30_01020</name>
</gene>
<keyword evidence="4" id="KW-0804">Transcription</keyword>
<name>A0A373FT48_COMTE</name>
<dbReference type="InterPro" id="IPR000847">
    <property type="entry name" value="LysR_HTH_N"/>
</dbReference>
<evidence type="ECO:0000256" key="1">
    <source>
        <dbReference type="ARBA" id="ARBA00009437"/>
    </source>
</evidence>
<dbReference type="Proteomes" id="UP000261948">
    <property type="component" value="Unassembled WGS sequence"/>
</dbReference>
<evidence type="ECO:0000256" key="2">
    <source>
        <dbReference type="ARBA" id="ARBA00023015"/>
    </source>
</evidence>
<sequence>MDLRALRYFITVLEAGSLSRAAHSLYVAQPALTAQIKKLESELGAQLLERTHTGVTPTPAGTQLYEDARRLLSDADAMCERIQRLPQGPEGSVSIALPFLLTGLLMGPVIARLRISHPRIRVFVLDDSSLMVQKAMLDRRADLGILVDTASLQDLLVQPLATEPIYFCGHDAGGVVTPLLRHEGNGLPSLDFSHAAAQPLVLQSRRYSIRQAVEQAANVRQISLNVVHEHDSARVIRSLYQCGAGFTFTPACSLAENPQPPADNPQWIVARVRQPELQRHYHLARQPGRVQDAAVQVVQAALLDHAHSLIDEGRWLAQWLHEAPSEMPSTKIISGGD</sequence>
<dbReference type="InterPro" id="IPR036390">
    <property type="entry name" value="WH_DNA-bd_sf"/>
</dbReference>
<accession>A0A373FT48</accession>
<keyword evidence="7" id="KW-1185">Reference proteome</keyword>
<proteinExistence type="inferred from homology"/>
<dbReference type="GO" id="GO:0003677">
    <property type="term" value="F:DNA binding"/>
    <property type="evidence" value="ECO:0007669"/>
    <property type="project" value="UniProtKB-KW"/>
</dbReference>
<dbReference type="InterPro" id="IPR005119">
    <property type="entry name" value="LysR_subst-bd"/>
</dbReference>
<dbReference type="Gene3D" id="3.40.190.290">
    <property type="match status" value="1"/>
</dbReference>
<reference evidence="6 7" key="1">
    <citation type="submission" date="2018-08" db="EMBL/GenBank/DDBJ databases">
        <title>Comamonas testosteroni strain SWCO2.</title>
        <authorList>
            <person name="Jiang N."/>
            <person name="Zhang X.Z."/>
        </authorList>
    </citation>
    <scope>NUCLEOTIDE SEQUENCE [LARGE SCALE GENOMIC DNA]</scope>
    <source>
        <strain evidence="6 7">SWCO2</strain>
    </source>
</reference>
<organism evidence="6 7">
    <name type="scientific">Comamonas testosteroni</name>
    <name type="common">Pseudomonas testosteroni</name>
    <dbReference type="NCBI Taxonomy" id="285"/>
    <lineage>
        <taxon>Bacteria</taxon>
        <taxon>Pseudomonadati</taxon>
        <taxon>Pseudomonadota</taxon>
        <taxon>Betaproteobacteria</taxon>
        <taxon>Burkholderiales</taxon>
        <taxon>Comamonadaceae</taxon>
        <taxon>Comamonas</taxon>
    </lineage>
</organism>
<evidence type="ECO:0000259" key="5">
    <source>
        <dbReference type="PROSITE" id="PS50931"/>
    </source>
</evidence>
<dbReference type="PANTHER" id="PTHR30419">
    <property type="entry name" value="HTH-TYPE TRANSCRIPTIONAL REGULATOR YBHD"/>
    <property type="match status" value="1"/>
</dbReference>
<dbReference type="SUPFAM" id="SSF53850">
    <property type="entry name" value="Periplasmic binding protein-like II"/>
    <property type="match status" value="1"/>
</dbReference>
<dbReference type="Gene3D" id="1.10.10.10">
    <property type="entry name" value="Winged helix-like DNA-binding domain superfamily/Winged helix DNA-binding domain"/>
    <property type="match status" value="1"/>
</dbReference>
<dbReference type="GO" id="GO:0005829">
    <property type="term" value="C:cytosol"/>
    <property type="evidence" value="ECO:0007669"/>
    <property type="project" value="TreeGrafter"/>
</dbReference>
<evidence type="ECO:0000256" key="4">
    <source>
        <dbReference type="ARBA" id="ARBA00023163"/>
    </source>
</evidence>
<dbReference type="InterPro" id="IPR050950">
    <property type="entry name" value="HTH-type_LysR_regulators"/>
</dbReference>
<comment type="caution">
    <text evidence="6">The sequence shown here is derived from an EMBL/GenBank/DDBJ whole genome shotgun (WGS) entry which is preliminary data.</text>
</comment>
<dbReference type="CDD" id="cd05466">
    <property type="entry name" value="PBP2_LTTR_substrate"/>
    <property type="match status" value="1"/>
</dbReference>
<dbReference type="Pfam" id="PF00126">
    <property type="entry name" value="HTH_1"/>
    <property type="match status" value="1"/>
</dbReference>
<dbReference type="InterPro" id="IPR036388">
    <property type="entry name" value="WH-like_DNA-bd_sf"/>
</dbReference>
<evidence type="ECO:0000313" key="6">
    <source>
        <dbReference type="EMBL" id="RGE47017.1"/>
    </source>
</evidence>
<dbReference type="FunFam" id="1.10.10.10:FF:000001">
    <property type="entry name" value="LysR family transcriptional regulator"/>
    <property type="match status" value="1"/>
</dbReference>
<comment type="similarity">
    <text evidence="1">Belongs to the LysR transcriptional regulatory family.</text>
</comment>
<feature type="domain" description="HTH lysR-type" evidence="5">
    <location>
        <begin position="1"/>
        <end position="58"/>
    </location>
</feature>
<dbReference type="Pfam" id="PF03466">
    <property type="entry name" value="LysR_substrate"/>
    <property type="match status" value="1"/>
</dbReference>
<dbReference type="SUPFAM" id="SSF46785">
    <property type="entry name" value="Winged helix' DNA-binding domain"/>
    <property type="match status" value="1"/>
</dbReference>
<evidence type="ECO:0000313" key="7">
    <source>
        <dbReference type="Proteomes" id="UP000261948"/>
    </source>
</evidence>
<dbReference type="PANTHER" id="PTHR30419:SF8">
    <property type="entry name" value="NITROGEN ASSIMILATION TRANSCRIPTIONAL ACTIVATOR-RELATED"/>
    <property type="match status" value="1"/>
</dbReference>
<dbReference type="GO" id="GO:0003700">
    <property type="term" value="F:DNA-binding transcription factor activity"/>
    <property type="evidence" value="ECO:0007669"/>
    <property type="project" value="InterPro"/>
</dbReference>